<evidence type="ECO:0000313" key="3">
    <source>
        <dbReference type="Proteomes" id="UP000004358"/>
    </source>
</evidence>
<dbReference type="HOGENOM" id="CLU_838542_0_0_0"/>
<dbReference type="AlphaFoldDB" id="A3ZMD7"/>
<dbReference type="Pfam" id="PF04338">
    <property type="entry name" value="DUF481"/>
    <property type="match status" value="1"/>
</dbReference>
<dbReference type="OrthoDB" id="290317at2"/>
<evidence type="ECO:0000256" key="1">
    <source>
        <dbReference type="SAM" id="SignalP"/>
    </source>
</evidence>
<dbReference type="PROSITE" id="PS51257">
    <property type="entry name" value="PROKAR_LIPOPROTEIN"/>
    <property type="match status" value="1"/>
</dbReference>
<feature type="chain" id="PRO_5002665098" description="DUF481 domain-containing protein" evidence="1">
    <location>
        <begin position="24"/>
        <end position="331"/>
    </location>
</feature>
<accession>A3ZMD7</accession>
<feature type="signal peptide" evidence="1">
    <location>
        <begin position="1"/>
        <end position="23"/>
    </location>
</feature>
<evidence type="ECO:0008006" key="4">
    <source>
        <dbReference type="Google" id="ProtNLM"/>
    </source>
</evidence>
<sequence>MIFRSFAISTWLLVACIATNALAQDASYAHFDGFDASAPAESREVDVAAMFVDGDFAPATLCNFEYEPIPIPDMPELDPADGEIEAETIGDPDYGYLGYVPGGEFVHIDYWFGPAKWDSSFELGINGQTGNTESLSLRSGGKIKREGAATKTLVDIIYARTSNNGKRTQNNSLFNAKIEWPFVNKRWHVYAKNGMEYDEFKDFDLRLWISGGLGYEVVKTVDTDLTVELGSGFSREFGSPDDEYKPEGAMTVFIDHAFNKRHSVEGKYEYYPEWEDFGEYRSISDIGYKILLDEAANLSLKFGVINRFDSTPGVDKKKNDTNYSILIIWKL</sequence>
<organism evidence="2 3">
    <name type="scientific">Blastopirellula marina DSM 3645</name>
    <dbReference type="NCBI Taxonomy" id="314230"/>
    <lineage>
        <taxon>Bacteria</taxon>
        <taxon>Pseudomonadati</taxon>
        <taxon>Planctomycetota</taxon>
        <taxon>Planctomycetia</taxon>
        <taxon>Pirellulales</taxon>
        <taxon>Pirellulaceae</taxon>
        <taxon>Blastopirellula</taxon>
    </lineage>
</organism>
<reference evidence="2 3" key="1">
    <citation type="submission" date="2006-02" db="EMBL/GenBank/DDBJ databases">
        <authorList>
            <person name="Amann R."/>
            <person name="Ferriera S."/>
            <person name="Johnson J."/>
            <person name="Kravitz S."/>
            <person name="Halpern A."/>
            <person name="Remington K."/>
            <person name="Beeson K."/>
            <person name="Tran B."/>
            <person name="Rogers Y.-H."/>
            <person name="Friedman R."/>
            <person name="Venter J.C."/>
        </authorList>
    </citation>
    <scope>NUCLEOTIDE SEQUENCE [LARGE SCALE GENOMIC DNA]</scope>
    <source>
        <strain evidence="2 3">DSM 3645</strain>
    </source>
</reference>
<gene>
    <name evidence="2" type="ORF">DSM3645_00290</name>
</gene>
<dbReference type="RefSeq" id="WP_002649948.1">
    <property type="nucleotide sequence ID" value="NZ_AANZ01000002.1"/>
</dbReference>
<dbReference type="EMBL" id="AANZ01000002">
    <property type="protein sequence ID" value="EAQ82106.1"/>
    <property type="molecule type" value="Genomic_DNA"/>
</dbReference>
<dbReference type="InterPro" id="IPR007433">
    <property type="entry name" value="DUF481"/>
</dbReference>
<name>A3ZMD7_9BACT</name>
<proteinExistence type="predicted"/>
<dbReference type="Proteomes" id="UP000004358">
    <property type="component" value="Unassembled WGS sequence"/>
</dbReference>
<keyword evidence="1" id="KW-0732">Signal</keyword>
<comment type="caution">
    <text evidence="2">The sequence shown here is derived from an EMBL/GenBank/DDBJ whole genome shotgun (WGS) entry which is preliminary data.</text>
</comment>
<evidence type="ECO:0000313" key="2">
    <source>
        <dbReference type="EMBL" id="EAQ82106.1"/>
    </source>
</evidence>
<dbReference type="STRING" id="314230.DSM3645_00290"/>
<protein>
    <recommendedName>
        <fullName evidence="4">DUF481 domain-containing protein</fullName>
    </recommendedName>
</protein>